<protein>
    <recommendedName>
        <fullName evidence="3">tetrahydrofolate synthase</fullName>
        <ecNumber evidence="3">6.3.2.17</ecNumber>
    </recommendedName>
    <alternativeName>
        <fullName evidence="11">Folylpoly-gamma-glutamate synthetase</fullName>
    </alternativeName>
    <alternativeName>
        <fullName evidence="10">Tetrahydrofolylpolyglutamate synthase</fullName>
    </alternativeName>
</protein>
<comment type="similarity">
    <text evidence="2">Belongs to the folylpolyglutamate synthase family.</text>
</comment>
<dbReference type="SUPFAM" id="SSF53244">
    <property type="entry name" value="MurD-like peptide ligases, peptide-binding domain"/>
    <property type="match status" value="1"/>
</dbReference>
<keyword evidence="5" id="KW-0436">Ligase</keyword>
<dbReference type="GO" id="GO:0005829">
    <property type="term" value="C:cytosol"/>
    <property type="evidence" value="ECO:0007669"/>
    <property type="project" value="TreeGrafter"/>
</dbReference>
<dbReference type="STRING" id="174720.A0A0N5BEI7"/>
<dbReference type="PANTHER" id="PTHR11136:SF5">
    <property type="entry name" value="FOLYLPOLYGLUTAMATE SYNTHASE, MITOCHONDRIAL"/>
    <property type="match status" value="1"/>
</dbReference>
<dbReference type="GO" id="GO:0005524">
    <property type="term" value="F:ATP binding"/>
    <property type="evidence" value="ECO:0007669"/>
    <property type="project" value="UniProtKB-KW"/>
</dbReference>
<dbReference type="PROSITE" id="PS01012">
    <property type="entry name" value="FOLYLPOLYGLU_SYNT_2"/>
    <property type="match status" value="1"/>
</dbReference>
<dbReference type="PANTHER" id="PTHR11136">
    <property type="entry name" value="FOLYLPOLYGLUTAMATE SYNTHASE-RELATED"/>
    <property type="match status" value="1"/>
</dbReference>
<organism evidence="14 15">
    <name type="scientific">Strongyloides papillosus</name>
    <name type="common">Intestinal threadworm</name>
    <dbReference type="NCBI Taxonomy" id="174720"/>
    <lineage>
        <taxon>Eukaryota</taxon>
        <taxon>Metazoa</taxon>
        <taxon>Ecdysozoa</taxon>
        <taxon>Nematoda</taxon>
        <taxon>Chromadorea</taxon>
        <taxon>Rhabditida</taxon>
        <taxon>Tylenchina</taxon>
        <taxon>Panagrolaimomorpha</taxon>
        <taxon>Strongyloidoidea</taxon>
        <taxon>Strongyloididae</taxon>
        <taxon>Strongyloides</taxon>
    </lineage>
</organism>
<evidence type="ECO:0000256" key="9">
    <source>
        <dbReference type="ARBA" id="ARBA00022842"/>
    </source>
</evidence>
<keyword evidence="9" id="KW-0460">Magnesium</keyword>
<dbReference type="Proteomes" id="UP000046392">
    <property type="component" value="Unplaced"/>
</dbReference>
<evidence type="ECO:0000259" key="13">
    <source>
        <dbReference type="Pfam" id="PF08245"/>
    </source>
</evidence>
<dbReference type="GO" id="GO:0005739">
    <property type="term" value="C:mitochondrion"/>
    <property type="evidence" value="ECO:0007669"/>
    <property type="project" value="TreeGrafter"/>
</dbReference>
<keyword evidence="6" id="KW-0479">Metal-binding</keyword>
<keyword evidence="7" id="KW-0547">Nucleotide-binding</keyword>
<dbReference type="AlphaFoldDB" id="A0A0N5BEI7"/>
<dbReference type="Pfam" id="PF08245">
    <property type="entry name" value="Mur_ligase_M"/>
    <property type="match status" value="1"/>
</dbReference>
<dbReference type="Gene3D" id="3.40.1190.10">
    <property type="entry name" value="Mur-like, catalytic domain"/>
    <property type="match status" value="1"/>
</dbReference>
<comment type="pathway">
    <text evidence="1">Cofactor biosynthesis; tetrahydrofolylpolyglutamate biosynthesis.</text>
</comment>
<keyword evidence="8" id="KW-0067">ATP-binding</keyword>
<dbReference type="InterPro" id="IPR036615">
    <property type="entry name" value="Mur_ligase_C_dom_sf"/>
</dbReference>
<evidence type="ECO:0000313" key="15">
    <source>
        <dbReference type="WBParaSite" id="SPAL_0000441200.1"/>
    </source>
</evidence>
<comment type="catalytic activity">
    <reaction evidence="12">
        <text>(6S)-5,6,7,8-tetrahydrofolyl-(gamma-L-Glu)(n) + L-glutamate + ATP = (6S)-5,6,7,8-tetrahydrofolyl-(gamma-L-Glu)(n+1) + ADP + phosphate + H(+)</text>
        <dbReference type="Rhea" id="RHEA:10580"/>
        <dbReference type="Rhea" id="RHEA-COMP:14738"/>
        <dbReference type="Rhea" id="RHEA-COMP:14740"/>
        <dbReference type="ChEBI" id="CHEBI:15378"/>
        <dbReference type="ChEBI" id="CHEBI:29985"/>
        <dbReference type="ChEBI" id="CHEBI:30616"/>
        <dbReference type="ChEBI" id="CHEBI:43474"/>
        <dbReference type="ChEBI" id="CHEBI:141005"/>
        <dbReference type="ChEBI" id="CHEBI:456216"/>
        <dbReference type="EC" id="6.3.2.17"/>
    </reaction>
</comment>
<dbReference type="NCBIfam" id="TIGR01499">
    <property type="entry name" value="folC"/>
    <property type="match status" value="1"/>
</dbReference>
<dbReference type="UniPathway" id="UPA00850"/>
<evidence type="ECO:0000256" key="7">
    <source>
        <dbReference type="ARBA" id="ARBA00022741"/>
    </source>
</evidence>
<dbReference type="GO" id="GO:0006730">
    <property type="term" value="P:one-carbon metabolic process"/>
    <property type="evidence" value="ECO:0007669"/>
    <property type="project" value="UniProtKB-KW"/>
</dbReference>
<keyword evidence="4" id="KW-0554">One-carbon metabolism</keyword>
<evidence type="ECO:0000256" key="8">
    <source>
        <dbReference type="ARBA" id="ARBA00022840"/>
    </source>
</evidence>
<evidence type="ECO:0000256" key="2">
    <source>
        <dbReference type="ARBA" id="ARBA00008276"/>
    </source>
</evidence>
<dbReference type="GO" id="GO:0046872">
    <property type="term" value="F:metal ion binding"/>
    <property type="evidence" value="ECO:0007669"/>
    <property type="project" value="UniProtKB-KW"/>
</dbReference>
<dbReference type="WBParaSite" id="SPAL_0000441200.1">
    <property type="protein sequence ID" value="SPAL_0000441200.1"/>
    <property type="gene ID" value="SPAL_0000441200"/>
</dbReference>
<keyword evidence="14" id="KW-1185">Reference proteome</keyword>
<name>A0A0N5BEI7_STREA</name>
<accession>A0A0N5BEI7</accession>
<evidence type="ECO:0000256" key="4">
    <source>
        <dbReference type="ARBA" id="ARBA00022563"/>
    </source>
</evidence>
<evidence type="ECO:0000313" key="14">
    <source>
        <dbReference type="Proteomes" id="UP000046392"/>
    </source>
</evidence>
<proteinExistence type="inferred from homology"/>
<sequence length="451" mass="51486">MKAYFEACNINVNDLDKLNVIHIAGSKGKGTTSAMIEALLRDKGYKTGFFSSPHLVNVTERIRINGEEVDKITFSKYFFDIYNRLVEKNIQPLPGYFRFLTILAYYTFLREKIDVAIMEVGIGGEYDSTNIIRKPTVCGITTLDYDHTSLLGDTLKEIAWHKSGIMKESVPCITIPQEIEAMDSLHKRSYEKKCKLIVARELDDMDSLHKRSYEKKCKLIVARELDERLIDYLHLTGKHQLTNLSLATAIAQKWEEEMVKNNKIIIYNHTKNVQSVEYLQKLFKSFLWRGRTQKVVNNGILYMLDGAHTQKSIEVCCDWFMNDVTDDENGRCIKVLLFTTTGERKGDQFLEVLKKCNFNLVLFSSTIVKLDTTTSSDKATLTSNVKDKCHENEEIWETIGDGAPSFTFPAIENCINFINTLRKTTPDDVEIRVLVTGSLHLVGGVLSIIEK</sequence>
<evidence type="ECO:0000256" key="10">
    <source>
        <dbReference type="ARBA" id="ARBA00030592"/>
    </source>
</evidence>
<feature type="domain" description="Mur ligase central" evidence="13">
    <location>
        <begin position="107"/>
        <end position="251"/>
    </location>
</feature>
<dbReference type="InterPro" id="IPR036565">
    <property type="entry name" value="Mur-like_cat_sf"/>
</dbReference>
<dbReference type="InterPro" id="IPR018109">
    <property type="entry name" value="Folylpolyglutamate_synth_CS"/>
</dbReference>
<dbReference type="GO" id="GO:0004326">
    <property type="term" value="F:tetrahydrofolylpolyglutamate synthase activity"/>
    <property type="evidence" value="ECO:0007669"/>
    <property type="project" value="UniProtKB-EC"/>
</dbReference>
<dbReference type="InterPro" id="IPR001645">
    <property type="entry name" value="Folylpolyglutamate_synth"/>
</dbReference>
<evidence type="ECO:0000256" key="11">
    <source>
        <dbReference type="ARBA" id="ARBA00030876"/>
    </source>
</evidence>
<evidence type="ECO:0000256" key="5">
    <source>
        <dbReference type="ARBA" id="ARBA00022598"/>
    </source>
</evidence>
<evidence type="ECO:0000256" key="12">
    <source>
        <dbReference type="ARBA" id="ARBA00047493"/>
    </source>
</evidence>
<dbReference type="Gene3D" id="3.90.190.20">
    <property type="entry name" value="Mur ligase, C-terminal domain"/>
    <property type="match status" value="1"/>
</dbReference>
<dbReference type="InterPro" id="IPR013221">
    <property type="entry name" value="Mur_ligase_cen"/>
</dbReference>
<dbReference type="EC" id="6.3.2.17" evidence="3"/>
<dbReference type="SUPFAM" id="SSF53623">
    <property type="entry name" value="MurD-like peptide ligases, catalytic domain"/>
    <property type="match status" value="1"/>
</dbReference>
<evidence type="ECO:0000256" key="3">
    <source>
        <dbReference type="ARBA" id="ARBA00013025"/>
    </source>
</evidence>
<evidence type="ECO:0000256" key="1">
    <source>
        <dbReference type="ARBA" id="ARBA00005150"/>
    </source>
</evidence>
<evidence type="ECO:0000256" key="6">
    <source>
        <dbReference type="ARBA" id="ARBA00022723"/>
    </source>
</evidence>
<reference evidence="15" key="1">
    <citation type="submission" date="2017-02" db="UniProtKB">
        <authorList>
            <consortium name="WormBaseParasite"/>
        </authorList>
    </citation>
    <scope>IDENTIFICATION</scope>
</reference>